<evidence type="ECO:0000256" key="2">
    <source>
        <dbReference type="ARBA" id="ARBA00022679"/>
    </source>
</evidence>
<dbReference type="InterPro" id="IPR029063">
    <property type="entry name" value="SAM-dependent_MTases_sf"/>
</dbReference>
<dbReference type="Pfam" id="PF01596">
    <property type="entry name" value="Methyltransf_3"/>
    <property type="match status" value="1"/>
</dbReference>
<keyword evidence="5" id="KW-1133">Transmembrane helix</keyword>
<keyword evidence="3" id="KW-0949">S-adenosyl-L-methionine</keyword>
<dbReference type="GO" id="GO:0032259">
    <property type="term" value="P:methylation"/>
    <property type="evidence" value="ECO:0007669"/>
    <property type="project" value="UniProtKB-KW"/>
</dbReference>
<evidence type="ECO:0000313" key="6">
    <source>
        <dbReference type="EMBL" id="BAT82389.1"/>
    </source>
</evidence>
<evidence type="ECO:0000256" key="1">
    <source>
        <dbReference type="ARBA" id="ARBA00022603"/>
    </source>
</evidence>
<dbReference type="EMBL" id="AP015036">
    <property type="protein sequence ID" value="BAT82389.1"/>
    <property type="molecule type" value="Genomic_DNA"/>
</dbReference>
<proteinExistence type="inferred from homology"/>
<keyword evidence="1" id="KW-0489">Methyltransferase</keyword>
<evidence type="ECO:0000256" key="5">
    <source>
        <dbReference type="SAM" id="Phobius"/>
    </source>
</evidence>
<dbReference type="Proteomes" id="UP000291084">
    <property type="component" value="Chromosome 3"/>
</dbReference>
<keyword evidence="5" id="KW-0812">Transmembrane</keyword>
<accession>A0A0S3RP56</accession>
<keyword evidence="7" id="KW-1185">Reference proteome</keyword>
<evidence type="ECO:0000256" key="3">
    <source>
        <dbReference type="ARBA" id="ARBA00022691"/>
    </source>
</evidence>
<dbReference type="Gene3D" id="3.40.50.150">
    <property type="entry name" value="Vaccinia Virus protein VP39"/>
    <property type="match status" value="1"/>
</dbReference>
<evidence type="ECO:0000313" key="7">
    <source>
        <dbReference type="Proteomes" id="UP000291084"/>
    </source>
</evidence>
<dbReference type="InterPro" id="IPR002935">
    <property type="entry name" value="SAM_O-MeTrfase"/>
</dbReference>
<keyword evidence="2" id="KW-0808">Transferase</keyword>
<dbReference type="GO" id="GO:0008171">
    <property type="term" value="F:O-methyltransferase activity"/>
    <property type="evidence" value="ECO:0007669"/>
    <property type="project" value="InterPro"/>
</dbReference>
<keyword evidence="5" id="KW-0472">Membrane</keyword>
<reference evidence="6 7" key="1">
    <citation type="journal article" date="2015" name="Sci. Rep.">
        <title>The power of single molecule real-time sequencing technology in the de novo assembly of a eukaryotic genome.</title>
        <authorList>
            <person name="Sakai H."/>
            <person name="Naito K."/>
            <person name="Ogiso-Tanaka E."/>
            <person name="Takahashi Y."/>
            <person name="Iseki K."/>
            <person name="Muto C."/>
            <person name="Satou K."/>
            <person name="Teruya K."/>
            <person name="Shiroma A."/>
            <person name="Shimoji M."/>
            <person name="Hirano T."/>
            <person name="Itoh T."/>
            <person name="Kaga A."/>
            <person name="Tomooka N."/>
        </authorList>
    </citation>
    <scope>NUCLEOTIDE SEQUENCE [LARGE SCALE GENOMIC DNA]</scope>
    <source>
        <strain evidence="7">cv. Shumari</strain>
    </source>
</reference>
<sequence>MDLALNYFVLFYFCNILRQLQQETASMRGSQMLMQVSSDQAQLFAMLVQILGEERCIEVGVYTVCPSFFIHLALVLFMLHSRGRHFLKFLRSGNGSGFSSGYF</sequence>
<dbReference type="AlphaFoldDB" id="A0A0S3RP56"/>
<protein>
    <submittedName>
        <fullName evidence="6">Uncharacterized protein</fullName>
    </submittedName>
</protein>
<gene>
    <name evidence="6" type="primary">Vigan.03G240000</name>
    <name evidence="6" type="ORF">VIGAN_03240000</name>
</gene>
<name>A0A0S3RP56_PHAAN</name>
<comment type="similarity">
    <text evidence="4">Belongs to the class I-like SAM-binding methyltransferase superfamily. Cation-dependent O-methyltransferase family.</text>
</comment>
<organism evidence="6 7">
    <name type="scientific">Vigna angularis var. angularis</name>
    <dbReference type="NCBI Taxonomy" id="157739"/>
    <lineage>
        <taxon>Eukaryota</taxon>
        <taxon>Viridiplantae</taxon>
        <taxon>Streptophyta</taxon>
        <taxon>Embryophyta</taxon>
        <taxon>Tracheophyta</taxon>
        <taxon>Spermatophyta</taxon>
        <taxon>Magnoliopsida</taxon>
        <taxon>eudicotyledons</taxon>
        <taxon>Gunneridae</taxon>
        <taxon>Pentapetalae</taxon>
        <taxon>rosids</taxon>
        <taxon>fabids</taxon>
        <taxon>Fabales</taxon>
        <taxon>Fabaceae</taxon>
        <taxon>Papilionoideae</taxon>
        <taxon>50 kb inversion clade</taxon>
        <taxon>NPAAA clade</taxon>
        <taxon>indigoferoid/millettioid clade</taxon>
        <taxon>Phaseoleae</taxon>
        <taxon>Vigna</taxon>
    </lineage>
</organism>
<evidence type="ECO:0000256" key="4">
    <source>
        <dbReference type="ARBA" id="ARBA00023453"/>
    </source>
</evidence>
<feature type="transmembrane region" description="Helical" evidence="5">
    <location>
        <begin position="59"/>
        <end position="79"/>
    </location>
</feature>